<dbReference type="InterPro" id="IPR025661">
    <property type="entry name" value="Pept_asp_AS"/>
</dbReference>
<evidence type="ECO:0000256" key="1">
    <source>
        <dbReference type="ARBA" id="ARBA00008455"/>
    </source>
</evidence>
<dbReference type="InterPro" id="IPR039417">
    <property type="entry name" value="Peptidase_C1A_papain-like"/>
</dbReference>
<name>A0A0B2VQK0_TOXCA</name>
<dbReference type="Proteomes" id="UP000031036">
    <property type="component" value="Unassembled WGS sequence"/>
</dbReference>
<protein>
    <submittedName>
        <fullName evidence="5">Putative cysteine proteinase</fullName>
    </submittedName>
</protein>
<evidence type="ECO:0000259" key="4">
    <source>
        <dbReference type="SMART" id="SM00848"/>
    </source>
</evidence>
<reference evidence="5 6" key="1">
    <citation type="submission" date="2014-11" db="EMBL/GenBank/DDBJ databases">
        <title>Genetic blueprint of the zoonotic pathogen Toxocara canis.</title>
        <authorList>
            <person name="Zhu X.-Q."/>
            <person name="Korhonen P.K."/>
            <person name="Cai H."/>
            <person name="Young N.D."/>
            <person name="Nejsum P."/>
            <person name="von Samson-Himmelstjerna G."/>
            <person name="Boag P.R."/>
            <person name="Tan P."/>
            <person name="Li Q."/>
            <person name="Min J."/>
            <person name="Yang Y."/>
            <person name="Wang X."/>
            <person name="Fang X."/>
            <person name="Hall R.S."/>
            <person name="Hofmann A."/>
            <person name="Sternberg P.W."/>
            <person name="Jex A.R."/>
            <person name="Gasser R.B."/>
        </authorList>
    </citation>
    <scope>NUCLEOTIDE SEQUENCE [LARGE SCALE GENOMIC DNA]</scope>
    <source>
        <strain evidence="5">PN_DK_2014</strain>
    </source>
</reference>
<sequence>MFTNISILFALFALLPHGRADKNGSDIEETRASYDQFLRKYRDLNMTDDEYEMRFRIFQKNIRLINELNSGNSSIVYGITQFADWTDEEYENFTRAGEASKDRKPRSLSSDPRSWTHVRWNGQSIPSQWDWREYRAVTGIKSQSYKCNSCWAYAVTAVVESLYAIKYGQIIDISEHEMIDCDFSNNGCYSGSTRRAMGRGKFHGFTRTRSYPYTLWNSYWCPKRGEIFVNNLYALSPDANTIAWFTANYGPVALNLAIPESYKFYKSGIMRDSYECWRMHANHAAEVIGFGEENGIKYWIMKNSWGEWWGEDGFFRIERGTNACQIETFATSAAV</sequence>
<organism evidence="5 6">
    <name type="scientific">Toxocara canis</name>
    <name type="common">Canine roundworm</name>
    <dbReference type="NCBI Taxonomy" id="6265"/>
    <lineage>
        <taxon>Eukaryota</taxon>
        <taxon>Metazoa</taxon>
        <taxon>Ecdysozoa</taxon>
        <taxon>Nematoda</taxon>
        <taxon>Chromadorea</taxon>
        <taxon>Rhabditida</taxon>
        <taxon>Spirurina</taxon>
        <taxon>Ascaridomorpha</taxon>
        <taxon>Ascaridoidea</taxon>
        <taxon>Toxocaridae</taxon>
        <taxon>Toxocara</taxon>
    </lineage>
</organism>
<dbReference type="InterPro" id="IPR000668">
    <property type="entry name" value="Peptidase_C1A_C"/>
</dbReference>
<dbReference type="PANTHER" id="PTHR12411">
    <property type="entry name" value="CYSTEINE PROTEASE FAMILY C1-RELATED"/>
    <property type="match status" value="1"/>
</dbReference>
<feature type="domain" description="Cathepsin propeptide inhibitor" evidence="4">
    <location>
        <begin position="34"/>
        <end position="90"/>
    </location>
</feature>
<dbReference type="SUPFAM" id="SSF54001">
    <property type="entry name" value="Cysteine proteinases"/>
    <property type="match status" value="1"/>
</dbReference>
<comment type="caution">
    <text evidence="5">The sequence shown here is derived from an EMBL/GenBank/DDBJ whole genome shotgun (WGS) entry which is preliminary data.</text>
</comment>
<evidence type="ECO:0000256" key="2">
    <source>
        <dbReference type="SAM" id="SignalP"/>
    </source>
</evidence>
<keyword evidence="6" id="KW-1185">Reference proteome</keyword>
<proteinExistence type="inferred from homology"/>
<dbReference type="InterPro" id="IPR038765">
    <property type="entry name" value="Papain-like_cys_pep_sf"/>
</dbReference>
<evidence type="ECO:0000259" key="3">
    <source>
        <dbReference type="SMART" id="SM00645"/>
    </source>
</evidence>
<dbReference type="SMART" id="SM00848">
    <property type="entry name" value="Inhibitor_I29"/>
    <property type="match status" value="1"/>
</dbReference>
<dbReference type="SMART" id="SM00645">
    <property type="entry name" value="Pept_C1"/>
    <property type="match status" value="1"/>
</dbReference>
<feature type="signal peptide" evidence="2">
    <location>
        <begin position="1"/>
        <end position="20"/>
    </location>
</feature>
<comment type="similarity">
    <text evidence="1">Belongs to the peptidase C1 family.</text>
</comment>
<feature type="chain" id="PRO_5018736759" evidence="2">
    <location>
        <begin position="21"/>
        <end position="335"/>
    </location>
</feature>
<accession>A0A0B2VQK0</accession>
<dbReference type="InterPro" id="IPR013128">
    <property type="entry name" value="Peptidase_C1A"/>
</dbReference>
<dbReference type="STRING" id="6265.A0A0B2VQK0"/>
<dbReference type="OMA" id="NSCYAYA"/>
<dbReference type="Gene3D" id="3.90.70.10">
    <property type="entry name" value="Cysteine proteinases"/>
    <property type="match status" value="1"/>
</dbReference>
<dbReference type="Pfam" id="PF08246">
    <property type="entry name" value="Inhibitor_I29"/>
    <property type="match status" value="1"/>
</dbReference>
<keyword evidence="2" id="KW-0732">Signal</keyword>
<dbReference type="PROSITE" id="PS00640">
    <property type="entry name" value="THIOL_PROTEASE_ASN"/>
    <property type="match status" value="1"/>
</dbReference>
<gene>
    <name evidence="5" type="ORF">Tcan_13458</name>
</gene>
<dbReference type="CDD" id="cd02248">
    <property type="entry name" value="Peptidase_C1A"/>
    <property type="match status" value="1"/>
</dbReference>
<dbReference type="MEROPS" id="C01.A48"/>
<dbReference type="OrthoDB" id="5875790at2759"/>
<dbReference type="PRINTS" id="PR00705">
    <property type="entry name" value="PAPAIN"/>
</dbReference>
<dbReference type="GO" id="GO:0006508">
    <property type="term" value="P:proteolysis"/>
    <property type="evidence" value="ECO:0007669"/>
    <property type="project" value="InterPro"/>
</dbReference>
<feature type="domain" description="Peptidase C1A papain C-terminal" evidence="3">
    <location>
        <begin position="125"/>
        <end position="334"/>
    </location>
</feature>
<dbReference type="AlphaFoldDB" id="A0A0B2VQK0"/>
<dbReference type="InterPro" id="IPR013201">
    <property type="entry name" value="Prot_inhib_I29"/>
</dbReference>
<evidence type="ECO:0000313" key="5">
    <source>
        <dbReference type="EMBL" id="KHN83305.1"/>
    </source>
</evidence>
<dbReference type="GO" id="GO:0008234">
    <property type="term" value="F:cysteine-type peptidase activity"/>
    <property type="evidence" value="ECO:0007669"/>
    <property type="project" value="InterPro"/>
</dbReference>
<dbReference type="EMBL" id="JPKZ01001202">
    <property type="protein sequence ID" value="KHN83305.1"/>
    <property type="molecule type" value="Genomic_DNA"/>
</dbReference>
<dbReference type="SMR" id="A0A0B2VQK0"/>
<dbReference type="Pfam" id="PF00112">
    <property type="entry name" value="Peptidase_C1"/>
    <property type="match status" value="1"/>
</dbReference>
<evidence type="ECO:0000313" key="6">
    <source>
        <dbReference type="Proteomes" id="UP000031036"/>
    </source>
</evidence>